<protein>
    <submittedName>
        <fullName evidence="5">ABC-type sugar transport system periplasmic component-like protein</fullName>
    </submittedName>
</protein>
<keyword evidence="5" id="KW-0813">Transport</keyword>
<comment type="subcellular location">
    <subcellularLocation>
        <location evidence="1">Cell envelope</location>
    </subcellularLocation>
</comment>
<reference evidence="5 7" key="1">
    <citation type="journal article" date="2010" name="J. Bacteriol.">
        <title>Complete genome sequence of Halalkalicoccus jeotgali B3(T), an extremely halophilic archaeon.</title>
        <authorList>
            <person name="Roh S.W."/>
            <person name="Nam Y.D."/>
            <person name="Nam S.H."/>
            <person name="Choi S.H."/>
            <person name="Park H.S."/>
            <person name="Bae J.W."/>
        </authorList>
    </citation>
    <scope>NUCLEOTIDE SEQUENCE [LARGE SCALE GENOMIC DNA]</scope>
    <source>
        <strain evidence="5">B3</strain>
        <strain evidence="7">DSM 18796 / CECT 7217 / JCM 14584 / KCTC 4019 / B3</strain>
        <plasmid evidence="7">2</plasmid>
    </source>
</reference>
<dbReference type="Gene3D" id="3.40.50.2300">
    <property type="match status" value="2"/>
</dbReference>
<feature type="domain" description="Periplasmic binding protein" evidence="4">
    <location>
        <begin position="93"/>
        <end position="349"/>
    </location>
</feature>
<evidence type="ECO:0000259" key="4">
    <source>
        <dbReference type="Pfam" id="PF13407"/>
    </source>
</evidence>
<sequence length="391" mass="41884">MREVNSQLNSIGRRTFLKATGAAGLLTGVAGCTGGGDETSTADLHVELDLAEIEPDGLVGDGPQGNEPSEPEAVELSDAEVEELQEGDYTVSIVFHYLRTAWTRLQREGLETRFEELGVEVEGVYGAEMDASQQVDVLETLAGQAEEIDAVVSIPVDATVTEESYRQLAERDVEVIFIDNVPDGFDHPHEYAGGVAADNRGIGTIAGRILAEVVGEGQVGLITHEADMYVNDEREAGVRDVFNDEYPDVEIVAENGFVDDPDGAYSIAQNMLQANPDLDGIYAIWDNPPAAETASAIDEAGRDVGVTAADLGKRSAEIMAAEGPIVGLGSQRPYDQGVAEANMTGHALLGNDTPPYVAFQPIAVLRHNLVEAYEQVFNDKPSEDITQHLDD</sequence>
<dbReference type="GeneID" id="9421589"/>
<dbReference type="InterPro" id="IPR025997">
    <property type="entry name" value="SBP_2_dom"/>
</dbReference>
<evidence type="ECO:0000313" key="5">
    <source>
        <dbReference type="EMBL" id="ADJ17142.1"/>
    </source>
</evidence>
<dbReference type="Pfam" id="PF13407">
    <property type="entry name" value="Peripla_BP_4"/>
    <property type="match status" value="1"/>
</dbReference>
<dbReference type="PATRIC" id="fig|795797.18.peg.3678"/>
<dbReference type="PANTHER" id="PTHR46847">
    <property type="entry name" value="D-ALLOSE-BINDING PERIPLASMIC PROTEIN-RELATED"/>
    <property type="match status" value="1"/>
</dbReference>
<evidence type="ECO:0000313" key="7">
    <source>
        <dbReference type="Proteomes" id="UP000000390"/>
    </source>
</evidence>
<dbReference type="OrthoDB" id="346062at2157"/>
<accession>D8JCN5</accession>
<dbReference type="InterPro" id="IPR028082">
    <property type="entry name" value="Peripla_BP_I"/>
</dbReference>
<proteinExistence type="inferred from homology"/>
<dbReference type="InterPro" id="IPR006311">
    <property type="entry name" value="TAT_signal"/>
</dbReference>
<evidence type="ECO:0000256" key="1">
    <source>
        <dbReference type="ARBA" id="ARBA00004196"/>
    </source>
</evidence>
<dbReference type="KEGG" id="hje:HacjB3_19023"/>
<comment type="similarity">
    <text evidence="2">Belongs to the bacterial solute-binding protein 2 family.</text>
</comment>
<dbReference type="EMBL" id="CP002064">
    <property type="protein sequence ID" value="ADJ17142.1"/>
    <property type="molecule type" value="Genomic_DNA"/>
</dbReference>
<keyword evidence="8" id="KW-1185">Reference proteome</keyword>
<name>D8JCN5_HALJB</name>
<dbReference type="GO" id="GO:0030246">
    <property type="term" value="F:carbohydrate binding"/>
    <property type="evidence" value="ECO:0007669"/>
    <property type="project" value="UniProtKB-ARBA"/>
</dbReference>
<dbReference type="AlphaFoldDB" id="D8JCN5"/>
<evidence type="ECO:0000313" key="8">
    <source>
        <dbReference type="Proteomes" id="UP000011645"/>
    </source>
</evidence>
<keyword evidence="5" id="KW-0614">Plasmid</keyword>
<dbReference type="PROSITE" id="PS51318">
    <property type="entry name" value="TAT"/>
    <property type="match status" value="1"/>
</dbReference>
<organism evidence="5 7">
    <name type="scientific">Halalkalicoccus jeotgali (strain DSM 18796 / CECT 7217 / JCM 14584 / KCTC 4019 / B3)</name>
    <dbReference type="NCBI Taxonomy" id="795797"/>
    <lineage>
        <taxon>Archaea</taxon>
        <taxon>Methanobacteriati</taxon>
        <taxon>Methanobacteriota</taxon>
        <taxon>Stenosarchaea group</taxon>
        <taxon>Halobacteria</taxon>
        <taxon>Halobacteriales</taxon>
        <taxon>Halococcaceae</taxon>
        <taxon>Halalkalicoccus</taxon>
    </lineage>
</organism>
<reference evidence="6 8" key="2">
    <citation type="journal article" date="2014" name="PLoS Genet.">
        <title>Phylogenetically driven sequencing of extremely halophilic archaea reveals strategies for static and dynamic osmo-response.</title>
        <authorList>
            <person name="Becker E.A."/>
            <person name="Seitzer P.M."/>
            <person name="Tritt A."/>
            <person name="Larsen D."/>
            <person name="Krusor M."/>
            <person name="Yao A.I."/>
            <person name="Wu D."/>
            <person name="Madern D."/>
            <person name="Eisen J.A."/>
            <person name="Darling A.E."/>
            <person name="Facciotti M.T."/>
        </authorList>
    </citation>
    <scope>NUCLEOTIDE SEQUENCE [LARGE SCALE GENOMIC DNA]</scope>
    <source>
        <strain evidence="6">B3</strain>
        <strain evidence="8">DSM 18796 / CECT 7217 / JCM 14584 / KCTC 4019 / B3</strain>
    </source>
</reference>
<evidence type="ECO:0000313" key="6">
    <source>
        <dbReference type="EMBL" id="ELY41703.1"/>
    </source>
</evidence>
<dbReference type="HOGENOM" id="CLU_037628_3_4_2"/>
<dbReference type="EMBL" id="AOHV01000002">
    <property type="protein sequence ID" value="ELY41703.1"/>
    <property type="molecule type" value="Genomic_DNA"/>
</dbReference>
<dbReference type="Proteomes" id="UP000011645">
    <property type="component" value="Unassembled WGS sequence"/>
</dbReference>
<evidence type="ECO:0000256" key="3">
    <source>
        <dbReference type="ARBA" id="ARBA00022729"/>
    </source>
</evidence>
<dbReference type="PROSITE" id="PS51257">
    <property type="entry name" value="PROKAR_LIPOPROTEIN"/>
    <property type="match status" value="1"/>
</dbReference>
<dbReference type="PANTHER" id="PTHR46847:SF1">
    <property type="entry name" value="D-ALLOSE-BINDING PERIPLASMIC PROTEIN-RELATED"/>
    <property type="match status" value="1"/>
</dbReference>
<geneLocation type="plasmid" evidence="5 7">
    <name>2</name>
</geneLocation>
<keyword evidence="3" id="KW-0732">Signal</keyword>
<evidence type="ECO:0000256" key="2">
    <source>
        <dbReference type="ARBA" id="ARBA00007639"/>
    </source>
</evidence>
<dbReference type="Proteomes" id="UP000000390">
    <property type="component" value="Plasmid 2"/>
</dbReference>
<dbReference type="RefSeq" id="WP_008413642.1">
    <property type="nucleotide sequence ID" value="NC_014299.1"/>
</dbReference>
<dbReference type="SUPFAM" id="SSF53822">
    <property type="entry name" value="Periplasmic binding protein-like I"/>
    <property type="match status" value="1"/>
</dbReference>
<keyword evidence="5" id="KW-0762">Sugar transport</keyword>
<gene>
    <name evidence="5" type="ordered locus">HacjB3_19023</name>
    <name evidence="6" type="ORF">C497_00400</name>
</gene>
<dbReference type="eggNOG" id="arCOG01020">
    <property type="taxonomic scope" value="Archaea"/>
</dbReference>